<keyword evidence="3" id="KW-1185">Reference proteome</keyword>
<reference evidence="2 3" key="1">
    <citation type="submission" date="2023-10" db="EMBL/GenBank/DDBJ databases">
        <title>Veillonella sp. nov., isolated from a pig farm feces dump.</title>
        <authorList>
            <person name="Chang Y.-H."/>
        </authorList>
    </citation>
    <scope>NUCLEOTIDE SEQUENCE [LARGE SCALE GENOMIC DNA]</scope>
    <source>
        <strain evidence="2 3">YH-vei2233</strain>
    </source>
</reference>
<dbReference type="SUPFAM" id="SSF109604">
    <property type="entry name" value="HD-domain/PDEase-like"/>
    <property type="match status" value="1"/>
</dbReference>
<evidence type="ECO:0000313" key="2">
    <source>
        <dbReference type="EMBL" id="MDV5087457.1"/>
    </source>
</evidence>
<name>A0ABU3Z6B1_9FIRM</name>
<dbReference type="EMBL" id="JAWJZB010000001">
    <property type="protein sequence ID" value="MDV5087457.1"/>
    <property type="molecule type" value="Genomic_DNA"/>
</dbReference>
<dbReference type="Proteomes" id="UP001272515">
    <property type="component" value="Unassembled WGS sequence"/>
</dbReference>
<evidence type="ECO:0000256" key="1">
    <source>
        <dbReference type="ARBA" id="ARBA00022801"/>
    </source>
</evidence>
<dbReference type="NCBIfam" id="NF003009">
    <property type="entry name" value="PRK03826.1"/>
    <property type="match status" value="1"/>
</dbReference>
<keyword evidence="1 2" id="KW-0378">Hydrolase</keyword>
<sequence length="199" mass="22862">MTSSFFAFLHRMRFIKRWGLMRNTETENIQEHSLEVAFVAHNLACIKNEYFGGTVDVNKVAVMAMYHEVSEIFTGDMPTPIKYFDPKLRSLYGEVETLAQEKMLSTLPAELQATYKPMIVDAEESDEWSLVKAADTISAFMKCVHEKNAGNDEFNEAYSSILQKLKDLHMPEVDKFLELYIPALSQSLDTLNYYDMTSK</sequence>
<accession>A0ABU3Z6B1</accession>
<dbReference type="PANTHER" id="PTHR11845:SF13">
    <property type="entry name" value="5'-DEOXYNUCLEOTIDASE HDDC2"/>
    <property type="match status" value="1"/>
</dbReference>
<dbReference type="PANTHER" id="PTHR11845">
    <property type="entry name" value="5'-DEOXYNUCLEOTIDASE HDDC2"/>
    <property type="match status" value="1"/>
</dbReference>
<comment type="caution">
    <text evidence="2">The sequence shown here is derived from an EMBL/GenBank/DDBJ whole genome shotgun (WGS) entry which is preliminary data.</text>
</comment>
<dbReference type="InterPro" id="IPR039356">
    <property type="entry name" value="YfbR/HDDC2"/>
</dbReference>
<gene>
    <name evidence="2" type="primary">yfbR</name>
    <name evidence="2" type="ORF">RVY80_01125</name>
</gene>
<dbReference type="InterPro" id="IPR003607">
    <property type="entry name" value="HD/PDEase_dom"/>
</dbReference>
<organism evidence="2 3">
    <name type="scientific">Veillonella absiana</name>
    <dbReference type="NCBI Taxonomy" id="3079305"/>
    <lineage>
        <taxon>Bacteria</taxon>
        <taxon>Bacillati</taxon>
        <taxon>Bacillota</taxon>
        <taxon>Negativicutes</taxon>
        <taxon>Veillonellales</taxon>
        <taxon>Veillonellaceae</taxon>
        <taxon>Veillonella</taxon>
    </lineage>
</organism>
<dbReference type="EC" id="3.1.3.89" evidence="2"/>
<dbReference type="GO" id="GO:0002953">
    <property type="term" value="F:5'-deoxynucleotidase activity"/>
    <property type="evidence" value="ECO:0007669"/>
    <property type="project" value="UniProtKB-EC"/>
</dbReference>
<dbReference type="Gene3D" id="1.10.3210.10">
    <property type="entry name" value="Hypothetical protein af1432"/>
    <property type="match status" value="1"/>
</dbReference>
<protein>
    <submittedName>
        <fullName evidence="2">5'-deoxynucleotidase</fullName>
        <ecNumber evidence="2">3.1.3.89</ecNumber>
    </submittedName>
</protein>
<dbReference type="RefSeq" id="WP_295190769.1">
    <property type="nucleotide sequence ID" value="NZ_JAWJZA010000010.1"/>
</dbReference>
<evidence type="ECO:0000313" key="3">
    <source>
        <dbReference type="Proteomes" id="UP001272515"/>
    </source>
</evidence>
<proteinExistence type="predicted"/>
<dbReference type="Pfam" id="PF12917">
    <property type="entry name" value="YfbR-like"/>
    <property type="match status" value="1"/>
</dbReference>
<dbReference type="CDD" id="cd00077">
    <property type="entry name" value="HDc"/>
    <property type="match status" value="1"/>
</dbReference>